<reference evidence="1" key="1">
    <citation type="submission" date="2021-06" db="EMBL/GenBank/DDBJ databases">
        <authorList>
            <person name="Kallberg Y."/>
            <person name="Tangrot J."/>
            <person name="Rosling A."/>
        </authorList>
    </citation>
    <scope>NUCLEOTIDE SEQUENCE</scope>
    <source>
        <strain evidence="1">MA453B</strain>
    </source>
</reference>
<protein>
    <submittedName>
        <fullName evidence="1">10671_t:CDS:1</fullName>
    </submittedName>
</protein>
<dbReference type="Proteomes" id="UP000789405">
    <property type="component" value="Unassembled WGS sequence"/>
</dbReference>
<keyword evidence="2" id="KW-1185">Reference proteome</keyword>
<accession>A0A9N9EC63</accession>
<organism evidence="1 2">
    <name type="scientific">Dentiscutata erythropus</name>
    <dbReference type="NCBI Taxonomy" id="1348616"/>
    <lineage>
        <taxon>Eukaryota</taxon>
        <taxon>Fungi</taxon>
        <taxon>Fungi incertae sedis</taxon>
        <taxon>Mucoromycota</taxon>
        <taxon>Glomeromycotina</taxon>
        <taxon>Glomeromycetes</taxon>
        <taxon>Diversisporales</taxon>
        <taxon>Gigasporaceae</taxon>
        <taxon>Dentiscutata</taxon>
    </lineage>
</organism>
<sequence>DKLYIKEERTIKSQKESLWKLISDLSNAFSQPDLSHELFLNAPELHEAGFQYLFSCYDEGIGCLYKILKQDVYKTKTRDVKGRRACNVVTYKWQNLLEMDKSKIKKIKKQTPKTGIVHIKKLHQKRQTTKEERNILDPILSEKIFPNDKLPNLLSQLNTVSTGWTESHIKIFWRNNRINK</sequence>
<evidence type="ECO:0000313" key="1">
    <source>
        <dbReference type="EMBL" id="CAG8672600.1"/>
    </source>
</evidence>
<name>A0A9N9EC63_9GLOM</name>
<comment type="caution">
    <text evidence="1">The sequence shown here is derived from an EMBL/GenBank/DDBJ whole genome shotgun (WGS) entry which is preliminary data.</text>
</comment>
<dbReference type="OrthoDB" id="2401946at2759"/>
<proteinExistence type="predicted"/>
<feature type="non-terminal residue" evidence="1">
    <location>
        <position position="1"/>
    </location>
</feature>
<dbReference type="EMBL" id="CAJVPY010006957">
    <property type="protein sequence ID" value="CAG8672600.1"/>
    <property type="molecule type" value="Genomic_DNA"/>
</dbReference>
<evidence type="ECO:0000313" key="2">
    <source>
        <dbReference type="Proteomes" id="UP000789405"/>
    </source>
</evidence>
<dbReference type="AlphaFoldDB" id="A0A9N9EC63"/>
<gene>
    <name evidence="1" type="ORF">DERYTH_LOCUS11331</name>
</gene>